<dbReference type="GeneID" id="303561166"/>
<feature type="domain" description="PucR C-terminal helix-turn-helix" evidence="3">
    <location>
        <begin position="333"/>
        <end position="379"/>
    </location>
</feature>
<reference evidence="5 7" key="1">
    <citation type="submission" date="2017-09" db="EMBL/GenBank/DDBJ databases">
        <authorList>
            <person name="Thomas P."/>
            <person name="Seyboldt C."/>
        </authorList>
    </citation>
    <scope>NUCLEOTIDE SEQUENCE [LARGE SCALE GENOMIC DNA]</scope>
    <source>
        <strain evidence="5 7">DSM 7534</strain>
    </source>
</reference>
<evidence type="ECO:0000313" key="5">
    <source>
        <dbReference type="EMBL" id="AYE34848.1"/>
    </source>
</evidence>
<dbReference type="Proteomes" id="UP001055437">
    <property type="component" value="Chromosome"/>
</dbReference>
<dbReference type="InterPro" id="IPR041522">
    <property type="entry name" value="CdaR_GGDEF"/>
</dbReference>
<dbReference type="PANTHER" id="PTHR33744">
    <property type="entry name" value="CARBOHYDRATE DIACID REGULATOR"/>
    <property type="match status" value="1"/>
</dbReference>
<dbReference type="OrthoDB" id="143422at2"/>
<dbReference type="InterPro" id="IPR042070">
    <property type="entry name" value="PucR_C-HTH_sf"/>
</dbReference>
<dbReference type="Proteomes" id="UP000280586">
    <property type="component" value="Chromosome"/>
</dbReference>
<gene>
    <name evidence="5" type="ORF">CP523_10775</name>
    <name evidence="6" type="ORF">NH397_03120</name>
</gene>
<reference evidence="6" key="2">
    <citation type="submission" date="2022-06" db="EMBL/GenBank/DDBJ databases">
        <authorList>
            <person name="Holder M.E."/>
            <person name="Ajami N.J."/>
            <person name="Petrosino J.F."/>
        </authorList>
    </citation>
    <scope>NUCLEOTIDE SEQUENCE</scope>
    <source>
        <strain evidence="6">RMA 8861</strain>
    </source>
</reference>
<comment type="similarity">
    <text evidence="1">Belongs to the CdaR family.</text>
</comment>
<dbReference type="EMBL" id="CP099799">
    <property type="protein sequence ID" value="USS01443.1"/>
    <property type="molecule type" value="Genomic_DNA"/>
</dbReference>
<dbReference type="PANTHER" id="PTHR33744:SF1">
    <property type="entry name" value="DNA-BINDING TRANSCRIPTIONAL ACTIVATOR ADER"/>
    <property type="match status" value="1"/>
</dbReference>
<evidence type="ECO:0000313" key="7">
    <source>
        <dbReference type="Proteomes" id="UP000280586"/>
    </source>
</evidence>
<dbReference type="Gene3D" id="1.10.10.2840">
    <property type="entry name" value="PucR C-terminal helix-turn-helix domain"/>
    <property type="match status" value="1"/>
</dbReference>
<sequence length="403" mass="47253">MTLCCKDLFQLKYFSEAKLLAGKGGLNREISLPYVRNTESISNWLYGGELLFVTYEESKKDDNDLLLLFEECINKRLSGVVILIDNKNIDNIPNKIIEMSNKEKLPLFIMPWDIKLVDIIQEIFLKIEQNREESKNAKHFLESIIFSQNNFSDDINTLAEFYNIKIRPFHCISLFKIKKLNNNCYDTGNINRTIVNSLEETLNTEIYTLLPMEYADHLLLLIFSNSNDDMKKVVQAIEAVLNITRSKYPDIEINLSFSRIRKEYSEIKASYKEAFKALSIINIYSKDSNIIRYDDLGIIRLFMELTDTKEVEQYCYENIGPILEYDNKHGMNLIGTLKCYFQNNRHLIKTSQELFIHRNTLLYRLSTIKELLQKDLDDAIINLELFNSILIYEFINLRNEKGL</sequence>
<evidence type="ECO:0000313" key="6">
    <source>
        <dbReference type="EMBL" id="USS01443.1"/>
    </source>
</evidence>
<evidence type="ECO:0000259" key="4">
    <source>
        <dbReference type="Pfam" id="PF17853"/>
    </source>
</evidence>
<dbReference type="Pfam" id="PF13556">
    <property type="entry name" value="HTH_30"/>
    <property type="match status" value="1"/>
</dbReference>
<organism evidence="5 7">
    <name type="scientific">Clostridium septicum</name>
    <dbReference type="NCBI Taxonomy" id="1504"/>
    <lineage>
        <taxon>Bacteria</taxon>
        <taxon>Bacillati</taxon>
        <taxon>Bacillota</taxon>
        <taxon>Clostridia</taxon>
        <taxon>Eubacteriales</taxon>
        <taxon>Clostridiaceae</taxon>
        <taxon>Clostridium</taxon>
    </lineage>
</organism>
<proteinExistence type="inferred from homology"/>
<dbReference type="EMBL" id="CP023671">
    <property type="protein sequence ID" value="AYE34848.1"/>
    <property type="molecule type" value="Genomic_DNA"/>
</dbReference>
<name>A0A9N7JM08_CLOSE</name>
<feature type="domain" description="Purine catabolism PurC-like" evidence="2">
    <location>
        <begin position="7"/>
        <end position="127"/>
    </location>
</feature>
<feature type="domain" description="CdaR GGDEF-like" evidence="4">
    <location>
        <begin position="152"/>
        <end position="280"/>
    </location>
</feature>
<protein>
    <submittedName>
        <fullName evidence="5 6">PucR family transcriptional regulator</fullName>
    </submittedName>
</protein>
<accession>A0A9N7JM08</accession>
<evidence type="ECO:0000256" key="1">
    <source>
        <dbReference type="ARBA" id="ARBA00006754"/>
    </source>
</evidence>
<dbReference type="RefSeq" id="WP_066674094.1">
    <property type="nucleotide sequence ID" value="NZ_CABMIZ010000004.1"/>
</dbReference>
<dbReference type="InterPro" id="IPR051448">
    <property type="entry name" value="CdaR-like_regulators"/>
</dbReference>
<dbReference type="AlphaFoldDB" id="A0A9N7JM08"/>
<dbReference type="Pfam" id="PF17853">
    <property type="entry name" value="GGDEF_2"/>
    <property type="match status" value="1"/>
</dbReference>
<dbReference type="Pfam" id="PF07905">
    <property type="entry name" value="PucR"/>
    <property type="match status" value="1"/>
</dbReference>
<keyword evidence="8" id="KW-1185">Reference proteome</keyword>
<dbReference type="KEGG" id="csep:CP523_10775"/>
<dbReference type="InterPro" id="IPR025736">
    <property type="entry name" value="PucR_C-HTH_dom"/>
</dbReference>
<evidence type="ECO:0000313" key="8">
    <source>
        <dbReference type="Proteomes" id="UP001055437"/>
    </source>
</evidence>
<evidence type="ECO:0000259" key="3">
    <source>
        <dbReference type="Pfam" id="PF13556"/>
    </source>
</evidence>
<dbReference type="InterPro" id="IPR012914">
    <property type="entry name" value="PucR_dom"/>
</dbReference>
<evidence type="ECO:0000259" key="2">
    <source>
        <dbReference type="Pfam" id="PF07905"/>
    </source>
</evidence>